<keyword evidence="4" id="KW-1185">Reference proteome</keyword>
<dbReference type="EMBL" id="CP111020">
    <property type="protein sequence ID" value="WAR13736.1"/>
    <property type="molecule type" value="Genomic_DNA"/>
</dbReference>
<sequence length="973" mass="105603">MLMLMSLSELREDNCGRTMWSDEVQRLSCGESGIAVDSTPFRFKHAISHPPVTTAGENPAGEELGDKGDNYDPNKEWFQYSKGLCPLGQVPQRNDTVCCLPTACPPNKSVTACHVNGTEDTCVVCQQGYIQPNNISSLNMSNAACFLKTRKHDMCPIEEFKMAATGKYSVHLPYPCECNTLDCRWPRPQSQQVATCRIVDPCEPGFTLKPYTGEPKDDPKTLITTVLISCVGGLLLIVILIGCVVICFIKHRRPGSGGICDNTDSNDSLLPSNPSSPVTPTTTTYPFTHLISTSEPLSNGTNGYLPNGVQLFSNGVLYSGHLPSVLVSVNGTLPNGNANVNSQVIRDGNGNVNSYIVNSEGQVLLKGGDDKDFVSESDGNRPRNLEIGNGHIPTGRGTANGICRLYNGTGVSKDGNIVSDLQELGVTPRNATDDSAGEFAEVLTDETRANIANVQHLRAPGDGVKPTKDSNKENSINSVNSEMQHYMDHLNATEASGEKVNDMSKEQLNTSILRQAMEKGDLDVSLIHSPDNDKDHSDAERTYICMDSEAGRKAVIGKYGDLDTQSGVKGGSKLKDSVSGSGNKSHVKAVSVSGNKSDVKAEAVGLREFASSGMIKQESADDRNVTFKDAKPDIGKRETRQKTNGGIVFNKCKINCTTLIINNGTGNGQPDVEFDDSEESDGSSASDPDSSDGDSLNEERKAKISEKQNDINASEKMLNIKPRPELSKSDSENSENDENGKTNKFYDTGENNYTDTKNDKFDESVYKGELKVKLPKESTNNDDQETPVTDSFEETQPMTLIQLDPLELFLQSKHLYKVILYVPKIRQPSSMIYGVAHFSEQSDIADGRQLDSLVHSNRLPRNHSNRVESGIHSPDNHQAVSGGNSSVRSSGGTNTPSHLRMDELKSYPLEGESNSGDMNGDSLLPESSLEVNYNVVTDSGLGDDVAGRNNEQSNSLDRNVPNVLERQEPEGFC</sequence>
<feature type="region of interest" description="Disordered" evidence="1">
    <location>
        <begin position="662"/>
        <end position="792"/>
    </location>
</feature>
<feature type="compositionally biased region" description="Low complexity" evidence="1">
    <location>
        <begin position="880"/>
        <end position="895"/>
    </location>
</feature>
<gene>
    <name evidence="3" type="ORF">MAR_003841</name>
</gene>
<keyword evidence="2" id="KW-0472">Membrane</keyword>
<evidence type="ECO:0000256" key="1">
    <source>
        <dbReference type="SAM" id="MobiDB-lite"/>
    </source>
</evidence>
<evidence type="ECO:0000313" key="4">
    <source>
        <dbReference type="Proteomes" id="UP001164746"/>
    </source>
</evidence>
<evidence type="ECO:0000256" key="2">
    <source>
        <dbReference type="SAM" id="Phobius"/>
    </source>
</evidence>
<feature type="transmembrane region" description="Helical" evidence="2">
    <location>
        <begin position="226"/>
        <end position="249"/>
    </location>
</feature>
<organism evidence="3 4">
    <name type="scientific">Mya arenaria</name>
    <name type="common">Soft-shell clam</name>
    <dbReference type="NCBI Taxonomy" id="6604"/>
    <lineage>
        <taxon>Eukaryota</taxon>
        <taxon>Metazoa</taxon>
        <taxon>Spiralia</taxon>
        <taxon>Lophotrochozoa</taxon>
        <taxon>Mollusca</taxon>
        <taxon>Bivalvia</taxon>
        <taxon>Autobranchia</taxon>
        <taxon>Heteroconchia</taxon>
        <taxon>Euheterodonta</taxon>
        <taxon>Imparidentia</taxon>
        <taxon>Neoheterodontei</taxon>
        <taxon>Myida</taxon>
        <taxon>Myoidea</taxon>
        <taxon>Myidae</taxon>
        <taxon>Mya</taxon>
    </lineage>
</organism>
<feature type="compositionally biased region" description="Acidic residues" evidence="1">
    <location>
        <begin position="672"/>
        <end position="681"/>
    </location>
</feature>
<proteinExistence type="predicted"/>
<dbReference type="Proteomes" id="UP001164746">
    <property type="component" value="Chromosome 9"/>
</dbReference>
<keyword evidence="2" id="KW-1133">Transmembrane helix</keyword>
<keyword evidence="2" id="KW-0812">Transmembrane</keyword>
<feature type="region of interest" description="Disordered" evidence="1">
    <location>
        <begin position="860"/>
        <end position="900"/>
    </location>
</feature>
<feature type="compositionally biased region" description="Basic and acidic residues" evidence="1">
    <location>
        <begin position="756"/>
        <end position="776"/>
    </location>
</feature>
<protein>
    <submittedName>
        <fullName evidence="3">Uncharacterized protein</fullName>
    </submittedName>
</protein>
<evidence type="ECO:0000313" key="3">
    <source>
        <dbReference type="EMBL" id="WAR13736.1"/>
    </source>
</evidence>
<feature type="compositionally biased region" description="Basic and acidic residues" evidence="1">
    <location>
        <begin position="722"/>
        <end position="731"/>
    </location>
</feature>
<accession>A0ABY7F317</accession>
<feature type="region of interest" description="Disordered" evidence="1">
    <location>
        <begin position="940"/>
        <end position="973"/>
    </location>
</feature>
<feature type="compositionally biased region" description="Basic and acidic residues" evidence="1">
    <location>
        <begin position="697"/>
        <end position="709"/>
    </location>
</feature>
<name>A0ABY7F317_MYAAR</name>
<feature type="region of interest" description="Disordered" evidence="1">
    <location>
        <begin position="265"/>
        <end position="284"/>
    </location>
</feature>
<reference evidence="3" key="1">
    <citation type="submission" date="2022-11" db="EMBL/GenBank/DDBJ databases">
        <title>Centuries of genome instability and evolution in soft-shell clam transmissible cancer (bioRxiv).</title>
        <authorList>
            <person name="Hart S.F.M."/>
            <person name="Yonemitsu M.A."/>
            <person name="Giersch R.M."/>
            <person name="Beal B.F."/>
            <person name="Arriagada G."/>
            <person name="Davis B.W."/>
            <person name="Ostrander E.A."/>
            <person name="Goff S.P."/>
            <person name="Metzger M.J."/>
        </authorList>
    </citation>
    <scope>NUCLEOTIDE SEQUENCE</scope>
    <source>
        <strain evidence="3">MELC-2E11</strain>
        <tissue evidence="3">Siphon/mantle</tissue>
    </source>
</reference>